<sequence length="206" mass="23613">MEWHFKECGKLAEHQSLGECKEFISRKKLMKKLKTRYNMGKKYAQPIEKVLPHTKSKVKIYRRHARDLVESLLTDPRWKDEDWLFFDNENGEPDPFAPPPNDLKQIGDLNTGLAYRETYKKLITKPDKQILGQGQRTFMEGPRIGDRATTQKKIQEDKIFFTESGHVAAEDAAREANANDQAAGQYTGKEGDPDKAAAIISSWRSS</sequence>
<dbReference type="EMBL" id="CAICTM010001680">
    <property type="protein sequence ID" value="CAB9525480.1"/>
    <property type="molecule type" value="Genomic_DNA"/>
</dbReference>
<evidence type="ECO:0000256" key="1">
    <source>
        <dbReference type="SAM" id="MobiDB-lite"/>
    </source>
</evidence>
<dbReference type="OrthoDB" id="57382at2759"/>
<protein>
    <submittedName>
        <fullName evidence="2">Uncharacterized protein</fullName>
    </submittedName>
</protein>
<dbReference type="AlphaFoldDB" id="A0A9N8ES83"/>
<reference evidence="2" key="1">
    <citation type="submission" date="2020-06" db="EMBL/GenBank/DDBJ databases">
        <authorList>
            <consortium name="Plant Systems Biology data submission"/>
        </authorList>
    </citation>
    <scope>NUCLEOTIDE SEQUENCE</scope>
    <source>
        <strain evidence="2">D6</strain>
    </source>
</reference>
<comment type="caution">
    <text evidence="2">The sequence shown here is derived from an EMBL/GenBank/DDBJ whole genome shotgun (WGS) entry which is preliminary data.</text>
</comment>
<feature type="region of interest" description="Disordered" evidence="1">
    <location>
        <begin position="173"/>
        <end position="194"/>
    </location>
</feature>
<organism evidence="2 3">
    <name type="scientific">Seminavis robusta</name>
    <dbReference type="NCBI Taxonomy" id="568900"/>
    <lineage>
        <taxon>Eukaryota</taxon>
        <taxon>Sar</taxon>
        <taxon>Stramenopiles</taxon>
        <taxon>Ochrophyta</taxon>
        <taxon>Bacillariophyta</taxon>
        <taxon>Bacillariophyceae</taxon>
        <taxon>Bacillariophycidae</taxon>
        <taxon>Naviculales</taxon>
        <taxon>Naviculaceae</taxon>
        <taxon>Seminavis</taxon>
    </lineage>
</organism>
<proteinExistence type="predicted"/>
<gene>
    <name evidence="2" type="ORF">SEMRO_1682_G290880.1</name>
</gene>
<dbReference type="Proteomes" id="UP001153069">
    <property type="component" value="Unassembled WGS sequence"/>
</dbReference>
<name>A0A9N8ES83_9STRA</name>
<evidence type="ECO:0000313" key="2">
    <source>
        <dbReference type="EMBL" id="CAB9525480.1"/>
    </source>
</evidence>
<keyword evidence="3" id="KW-1185">Reference proteome</keyword>
<accession>A0A9N8ES83</accession>
<evidence type="ECO:0000313" key="3">
    <source>
        <dbReference type="Proteomes" id="UP001153069"/>
    </source>
</evidence>